<gene>
    <name evidence="2" type="ORF">MNBD_ALPHA05-1951</name>
</gene>
<feature type="domain" description="Peptidase S11 D-alanyl-D-alanine carboxypeptidase A N-terminal" evidence="1">
    <location>
        <begin position="31"/>
        <end position="74"/>
    </location>
</feature>
<dbReference type="AlphaFoldDB" id="A0A3B0TGM5"/>
<dbReference type="EC" id="3.4.16.4" evidence="2"/>
<accession>A0A3B0TGM5</accession>
<dbReference type="Pfam" id="PF00768">
    <property type="entry name" value="Peptidase_S11"/>
    <property type="match status" value="1"/>
</dbReference>
<proteinExistence type="predicted"/>
<keyword evidence="2" id="KW-0378">Hydrolase</keyword>
<reference evidence="2" key="1">
    <citation type="submission" date="2018-06" db="EMBL/GenBank/DDBJ databases">
        <authorList>
            <person name="Zhirakovskaya E."/>
        </authorList>
    </citation>
    <scope>NUCLEOTIDE SEQUENCE</scope>
</reference>
<keyword evidence="2" id="KW-0121">Carboxypeptidase</keyword>
<dbReference type="SUPFAM" id="SSF56601">
    <property type="entry name" value="beta-lactamase/transpeptidase-like"/>
    <property type="match status" value="1"/>
</dbReference>
<dbReference type="Gene3D" id="3.40.710.10">
    <property type="entry name" value="DD-peptidase/beta-lactamase superfamily"/>
    <property type="match status" value="1"/>
</dbReference>
<protein>
    <submittedName>
        <fullName evidence="2">D-alanyl-D-alanine carboxypeptidase</fullName>
        <ecNumber evidence="2">3.4.16.4</ecNumber>
    </submittedName>
</protein>
<keyword evidence="2" id="KW-0645">Protease</keyword>
<name>A0A3B0TGM5_9ZZZZ</name>
<sequence>MGWVFRCVIILGAMLTLAGISSAPAHANSKYAAYVIHADTGDVLFDRYSTARRYPASLTKMMTLYLLFEELDAGE</sequence>
<feature type="non-terminal residue" evidence="2">
    <location>
        <position position="75"/>
    </location>
</feature>
<dbReference type="EMBL" id="UOEH01000507">
    <property type="protein sequence ID" value="VAW06186.1"/>
    <property type="molecule type" value="Genomic_DNA"/>
</dbReference>
<evidence type="ECO:0000259" key="1">
    <source>
        <dbReference type="Pfam" id="PF00768"/>
    </source>
</evidence>
<dbReference type="InterPro" id="IPR001967">
    <property type="entry name" value="Peptidase_S11_N"/>
</dbReference>
<dbReference type="GO" id="GO:0009002">
    <property type="term" value="F:serine-type D-Ala-D-Ala carboxypeptidase activity"/>
    <property type="evidence" value="ECO:0007669"/>
    <property type="project" value="UniProtKB-EC"/>
</dbReference>
<dbReference type="InterPro" id="IPR012338">
    <property type="entry name" value="Beta-lactam/transpept-like"/>
</dbReference>
<evidence type="ECO:0000313" key="2">
    <source>
        <dbReference type="EMBL" id="VAW06186.1"/>
    </source>
</evidence>
<organism evidence="2">
    <name type="scientific">hydrothermal vent metagenome</name>
    <dbReference type="NCBI Taxonomy" id="652676"/>
    <lineage>
        <taxon>unclassified sequences</taxon>
        <taxon>metagenomes</taxon>
        <taxon>ecological metagenomes</taxon>
    </lineage>
</organism>
<dbReference type="GO" id="GO:0006508">
    <property type="term" value="P:proteolysis"/>
    <property type="evidence" value="ECO:0007669"/>
    <property type="project" value="InterPro"/>
</dbReference>